<evidence type="ECO:0000256" key="3">
    <source>
        <dbReference type="ARBA" id="ARBA00022452"/>
    </source>
</evidence>
<evidence type="ECO:0000313" key="13">
    <source>
        <dbReference type="Proteomes" id="UP000284531"/>
    </source>
</evidence>
<dbReference type="NCBIfam" id="TIGR04057">
    <property type="entry name" value="SusC_RagA_signa"/>
    <property type="match status" value="1"/>
</dbReference>
<dbReference type="Gene3D" id="2.170.130.10">
    <property type="entry name" value="TonB-dependent receptor, plug domain"/>
    <property type="match status" value="1"/>
</dbReference>
<keyword evidence="7 8" id="KW-0998">Cell outer membrane</keyword>
<evidence type="ECO:0000256" key="4">
    <source>
        <dbReference type="ARBA" id="ARBA00022692"/>
    </source>
</evidence>
<dbReference type="InterPro" id="IPR039426">
    <property type="entry name" value="TonB-dep_rcpt-like"/>
</dbReference>
<dbReference type="Gene3D" id="2.60.40.1120">
    <property type="entry name" value="Carboxypeptidase-like, regulatory domain"/>
    <property type="match status" value="1"/>
</dbReference>
<keyword evidence="4 8" id="KW-0812">Transmembrane</keyword>
<evidence type="ECO:0000256" key="2">
    <source>
        <dbReference type="ARBA" id="ARBA00022448"/>
    </source>
</evidence>
<dbReference type="NCBIfam" id="TIGR04056">
    <property type="entry name" value="OMP_RagA_SusC"/>
    <property type="match status" value="1"/>
</dbReference>
<evidence type="ECO:0000256" key="5">
    <source>
        <dbReference type="ARBA" id="ARBA00023077"/>
    </source>
</evidence>
<keyword evidence="2 8" id="KW-0813">Transport</keyword>
<keyword evidence="6 8" id="KW-0472">Membrane</keyword>
<keyword evidence="3 8" id="KW-1134">Transmembrane beta strand</keyword>
<dbReference type="Pfam" id="PF13715">
    <property type="entry name" value="CarbopepD_reg_2"/>
    <property type="match status" value="1"/>
</dbReference>
<dbReference type="InterPro" id="IPR023996">
    <property type="entry name" value="TonB-dep_OMP_SusC/RagA"/>
</dbReference>
<dbReference type="InterPro" id="IPR023997">
    <property type="entry name" value="TonB-dep_OMP_SusC/RagA_CS"/>
</dbReference>
<keyword evidence="5 9" id="KW-0798">TonB box</keyword>
<keyword evidence="13" id="KW-1185">Reference proteome</keyword>
<evidence type="ECO:0000259" key="10">
    <source>
        <dbReference type="Pfam" id="PF00593"/>
    </source>
</evidence>
<evidence type="ECO:0000313" key="12">
    <source>
        <dbReference type="EMBL" id="RKE02242.1"/>
    </source>
</evidence>
<comment type="similarity">
    <text evidence="8 9">Belongs to the TonB-dependent receptor family.</text>
</comment>
<protein>
    <submittedName>
        <fullName evidence="12">TonB-linked SusC/RagA family outer membrane protein</fullName>
    </submittedName>
</protein>
<dbReference type="SUPFAM" id="SSF56935">
    <property type="entry name" value="Porins"/>
    <property type="match status" value="1"/>
</dbReference>
<dbReference type="InterPro" id="IPR037066">
    <property type="entry name" value="Plug_dom_sf"/>
</dbReference>
<dbReference type="InterPro" id="IPR000531">
    <property type="entry name" value="Beta-barrel_TonB"/>
</dbReference>
<evidence type="ECO:0000256" key="6">
    <source>
        <dbReference type="ARBA" id="ARBA00023136"/>
    </source>
</evidence>
<evidence type="ECO:0000256" key="9">
    <source>
        <dbReference type="RuleBase" id="RU003357"/>
    </source>
</evidence>
<evidence type="ECO:0000256" key="8">
    <source>
        <dbReference type="PROSITE-ProRule" id="PRU01360"/>
    </source>
</evidence>
<evidence type="ECO:0000256" key="1">
    <source>
        <dbReference type="ARBA" id="ARBA00004571"/>
    </source>
</evidence>
<dbReference type="SUPFAM" id="SSF49464">
    <property type="entry name" value="Carboxypeptidase regulatory domain-like"/>
    <property type="match status" value="1"/>
</dbReference>
<dbReference type="Proteomes" id="UP000284531">
    <property type="component" value="Unassembled WGS sequence"/>
</dbReference>
<dbReference type="InterPro" id="IPR008969">
    <property type="entry name" value="CarboxyPept-like_regulatory"/>
</dbReference>
<dbReference type="InterPro" id="IPR012910">
    <property type="entry name" value="Plug_dom"/>
</dbReference>
<dbReference type="Gene3D" id="2.40.170.20">
    <property type="entry name" value="TonB-dependent receptor, beta-barrel domain"/>
    <property type="match status" value="1"/>
</dbReference>
<dbReference type="GO" id="GO:0009279">
    <property type="term" value="C:cell outer membrane"/>
    <property type="evidence" value="ECO:0007669"/>
    <property type="project" value="UniProtKB-SubCell"/>
</dbReference>
<dbReference type="AlphaFoldDB" id="A0A419X3G4"/>
<comment type="caution">
    <text evidence="12">The sequence shown here is derived from an EMBL/GenBank/DDBJ whole genome shotgun (WGS) entry which is preliminary data.</text>
</comment>
<evidence type="ECO:0000256" key="7">
    <source>
        <dbReference type="ARBA" id="ARBA00023237"/>
    </source>
</evidence>
<dbReference type="Pfam" id="PF00593">
    <property type="entry name" value="TonB_dep_Rec_b-barrel"/>
    <property type="match status" value="1"/>
</dbReference>
<gene>
    <name evidence="12" type="ORF">BXY64_2330</name>
</gene>
<name>A0A419X3G4_9BACT</name>
<reference evidence="12 13" key="1">
    <citation type="submission" date="2018-09" db="EMBL/GenBank/DDBJ databases">
        <title>Genomic Encyclopedia of Archaeal and Bacterial Type Strains, Phase II (KMG-II): from individual species to whole genera.</title>
        <authorList>
            <person name="Goeker M."/>
        </authorList>
    </citation>
    <scope>NUCLEOTIDE SEQUENCE [LARGE SCALE GENOMIC DNA]</scope>
    <source>
        <strain evidence="12 13">DSM 21950</strain>
    </source>
</reference>
<comment type="subcellular location">
    <subcellularLocation>
        <location evidence="1 8">Cell outer membrane</location>
        <topology evidence="1 8">Multi-pass membrane protein</topology>
    </subcellularLocation>
</comment>
<feature type="domain" description="TonB-dependent receptor-like beta-barrel" evidence="10">
    <location>
        <begin position="478"/>
        <end position="903"/>
    </location>
</feature>
<dbReference type="InterPro" id="IPR036942">
    <property type="entry name" value="Beta-barrel_TonB_sf"/>
</dbReference>
<dbReference type="PROSITE" id="PS52016">
    <property type="entry name" value="TONB_DEPENDENT_REC_3"/>
    <property type="match status" value="1"/>
</dbReference>
<feature type="domain" description="TonB-dependent receptor plug" evidence="11">
    <location>
        <begin position="216"/>
        <end position="325"/>
    </location>
</feature>
<sequence>MWRCMSPTIRKTLLVMKLSFILILVGSLQLSASVLLGQQVSVQAKTSLVDVLEDLNNQTGTYFMYNVNEIDDEIEVQLDMEDASLEEVLNEICQQAPVKYEIVEDFVIITKQDPVPVIEEVQEKKELKGRVTDKYGEPLPGVSVVIKGSTTGVATDINGNYTLELEDKNAVLIFSFVGMLPQEIKYTGQVVQDITLTADTEQMEEVVVVGYGTTAVRDFTGSVARVSEKELEMKNVPSSISLLQNMAAGVMVSGNTGRPGETVRVRVRGATSLTGSNEPLYVIDGVPTDDAEILNSIPPSDIASVDVLKDASASAIYGSRAANGVLMITTKRGRLNEKAKFSVSYNYSTDSQIKNFSMLNGDEFRSFLTDLANQTLVVDPGNRTAENILDPDGGYVGDADTDWFDLVKQTANRQNVDLSVRGGSKDISYFISGSLMDHKGMVVHDDLTRYSGRVNLDIDINPKFKIGTRINLSYTDQSRSGTSMFSAQGHRPDLPVYGEDGVSYYDVNPVAESNEINNSDEYRLSGNLYGELTVLKDLKFKTSFSVNQYMNYNYQFSPSYLSWYNEASASKAESRGFNTVLDNTLSYAKTFNEVHDIDFVGGVSYEDSESQSGYLAKSGFAMDEIYTNVSAGTEFDRSSDSKRGRSLFSSFARLNYKYKDKYLFTVTARYDGSSMFGKNNRYGFFPSGAIAWRINKEEFLNDLDFINDLKLKVSAGKTGIQNLDSYSNRDLYRATKYNDQPGIEHSQIGNKDIQWELSTQYDAGLDFALFNYRLTGSIGYYRKDTEDLIREFSFPSSMAVNDMYYNIGSVRNQGFEFNIKAKLIDRKDFVLDLGLNLATNKNEIRKLEEEGAVENSSGTIVQGTGSQVLAVGHAMGSFFGYEYNGIIQNQDRIDELNANAVDNGHSSYYGTLYPGNLELTDLNGDGKVDSKDKTIIGNPDPDLFGGMYANMKYKRLSLTANFGFQIGGLKYYGKTLQNVPSQLAGLVDYNLYNRWSPENTDANIPAIYLGQGVPALTKMSLHDASYFRLQDLRISYDIPEIKGLPISGQVYVSGTNVFTITSYPGTDPATVNAYGNFGGNYETSYPGIRTYSVGLKLNL</sequence>
<dbReference type="EMBL" id="RAPQ01000009">
    <property type="protein sequence ID" value="RKE02242.1"/>
    <property type="molecule type" value="Genomic_DNA"/>
</dbReference>
<dbReference type="Pfam" id="PF07715">
    <property type="entry name" value="Plug"/>
    <property type="match status" value="1"/>
</dbReference>
<organism evidence="12 13">
    <name type="scientific">Marinifilum flexuosum</name>
    <dbReference type="NCBI Taxonomy" id="1117708"/>
    <lineage>
        <taxon>Bacteria</taxon>
        <taxon>Pseudomonadati</taxon>
        <taxon>Bacteroidota</taxon>
        <taxon>Bacteroidia</taxon>
        <taxon>Marinilabiliales</taxon>
        <taxon>Marinifilaceae</taxon>
    </lineage>
</organism>
<accession>A0A419X3G4</accession>
<evidence type="ECO:0000259" key="11">
    <source>
        <dbReference type="Pfam" id="PF07715"/>
    </source>
</evidence>
<proteinExistence type="inferred from homology"/>